<evidence type="ECO:0000313" key="1">
    <source>
        <dbReference type="EMBL" id="PNC18226.1"/>
    </source>
</evidence>
<dbReference type="AlphaFoldDB" id="A0A2N8HE22"/>
<gene>
    <name evidence="1" type="ORF">CXU22_06235</name>
</gene>
<organism evidence="1 2">
    <name type="scientific">Akkermansia muciniphila</name>
    <dbReference type="NCBI Taxonomy" id="239935"/>
    <lineage>
        <taxon>Bacteria</taxon>
        <taxon>Pseudomonadati</taxon>
        <taxon>Verrucomicrobiota</taxon>
        <taxon>Verrucomicrobiia</taxon>
        <taxon>Verrucomicrobiales</taxon>
        <taxon>Akkermansiaceae</taxon>
        <taxon>Akkermansia</taxon>
    </lineage>
</organism>
<name>A0A2N8HE22_9BACT</name>
<evidence type="ECO:0000313" key="2">
    <source>
        <dbReference type="Proteomes" id="UP000236000"/>
    </source>
</evidence>
<protein>
    <submittedName>
        <fullName evidence="1">Uncharacterized protein</fullName>
    </submittedName>
</protein>
<dbReference type="EMBL" id="PJKA01000010">
    <property type="protein sequence ID" value="PNC18226.1"/>
    <property type="molecule type" value="Genomic_DNA"/>
</dbReference>
<sequence>MQKPGNSGYLPRSSSYNTIVILIEGGRGRIISIKYLIFTRSQASVVILRGAAPPPLAGSLFSFSLSLKEKRIRSTAQDLTRKLTFRFTLGTPLTGVPKVALPSI</sequence>
<dbReference type="Proteomes" id="UP000236000">
    <property type="component" value="Unassembled WGS sequence"/>
</dbReference>
<accession>A0A2N8HE22</accession>
<proteinExistence type="predicted"/>
<reference evidence="1 2" key="1">
    <citation type="journal article" date="2017" name="BMC Genomics">
        <title>Genome sequencing of 39 Akkermansia muciniphila isolates reveals its population structure, genomic and functional diverisity, and global distribution in mammalian gut microbiotas.</title>
        <authorList>
            <person name="Guo X."/>
            <person name="Li S."/>
            <person name="Zhang J."/>
            <person name="Wu F."/>
            <person name="Li X."/>
            <person name="Wu D."/>
            <person name="Zhang M."/>
            <person name="Ou Z."/>
            <person name="Jie Z."/>
            <person name="Yan Q."/>
            <person name="Li P."/>
            <person name="Yi J."/>
            <person name="Peng Y."/>
        </authorList>
    </citation>
    <scope>NUCLEOTIDE SEQUENCE [LARGE SCALE GENOMIC DNA]</scope>
    <source>
        <strain evidence="1 2">GP24</strain>
    </source>
</reference>
<comment type="caution">
    <text evidence="1">The sequence shown here is derived from an EMBL/GenBank/DDBJ whole genome shotgun (WGS) entry which is preliminary data.</text>
</comment>